<organism evidence="1">
    <name type="scientific">Lepeophtheirus salmonis</name>
    <name type="common">Salmon louse</name>
    <name type="synonym">Caligus salmonis</name>
    <dbReference type="NCBI Taxonomy" id="72036"/>
    <lineage>
        <taxon>Eukaryota</taxon>
        <taxon>Metazoa</taxon>
        <taxon>Ecdysozoa</taxon>
        <taxon>Arthropoda</taxon>
        <taxon>Crustacea</taxon>
        <taxon>Multicrustacea</taxon>
        <taxon>Hexanauplia</taxon>
        <taxon>Copepoda</taxon>
        <taxon>Siphonostomatoida</taxon>
        <taxon>Caligidae</taxon>
        <taxon>Lepeophtheirus</taxon>
    </lineage>
</organism>
<dbReference type="EMBL" id="HACA01005724">
    <property type="protein sequence ID" value="CDW23085.1"/>
    <property type="molecule type" value="Transcribed_RNA"/>
</dbReference>
<protein>
    <submittedName>
        <fullName evidence="1">Uncharacterized protein</fullName>
    </submittedName>
</protein>
<dbReference type="AlphaFoldDB" id="A0A0K2TB86"/>
<accession>A0A0K2TB86</accession>
<sequence length="113" mass="12436">MTCTRGPHSHPWRPATCSLHGSWPTCTRNGLPEAFKEAGSADSVTSHVVGLAADLLLNLPGIEDPVHRGLGVDKKLIDSRGFVSRASQFEDGVSPYLFDDDYCLLSKQLWWKL</sequence>
<evidence type="ECO:0000313" key="1">
    <source>
        <dbReference type="EMBL" id="CDW23085.1"/>
    </source>
</evidence>
<proteinExistence type="predicted"/>
<name>A0A0K2TB86_LEPSM</name>
<reference evidence="1" key="1">
    <citation type="submission" date="2014-05" db="EMBL/GenBank/DDBJ databases">
        <authorList>
            <person name="Chronopoulou M."/>
        </authorList>
    </citation>
    <scope>NUCLEOTIDE SEQUENCE</scope>
    <source>
        <tissue evidence="1">Whole organism</tissue>
    </source>
</reference>